<name>A0A485L6V8_9STRA</name>
<accession>A0A485L6V8</accession>
<keyword evidence="3" id="KW-1185">Reference proteome</keyword>
<dbReference type="EMBL" id="CAADRA010005947">
    <property type="protein sequence ID" value="VFT93464.1"/>
    <property type="molecule type" value="Genomic_DNA"/>
</dbReference>
<dbReference type="EMBL" id="VJMH01005926">
    <property type="protein sequence ID" value="KAF0692205.1"/>
    <property type="molecule type" value="Genomic_DNA"/>
</dbReference>
<organism evidence="2 3">
    <name type="scientific">Aphanomyces stellatus</name>
    <dbReference type="NCBI Taxonomy" id="120398"/>
    <lineage>
        <taxon>Eukaryota</taxon>
        <taxon>Sar</taxon>
        <taxon>Stramenopiles</taxon>
        <taxon>Oomycota</taxon>
        <taxon>Saprolegniomycetes</taxon>
        <taxon>Saprolegniales</taxon>
        <taxon>Verrucalvaceae</taxon>
        <taxon>Aphanomyces</taxon>
    </lineage>
</organism>
<sequence>MTTTQCDGFTLAVQYCFGRQSRWEDRRFRISRESLDVYTSTGDVHLHSLALPSFVLEHEAGHVYQVKKTKDGRLQFLIACPNPTTFGAFTSAIRLAKTSQPGPPLDMWGFLEPVAHSILMFNQTSPLPSVAVSTISVAKVQRRWEALMKTYEGLLTCASVEDVYGLLLDEEDAFVANPRTLNLAQLLIQYAVLRNENGWKRVNETPKKSLKAIFSHCPHPSCRHPLPLEQIYAIHVETTTSNCSNCHSALNYRVFQLAQLIRHNDTIVFPPVPRDGLVETFMSDLSSRCQATGNTDTVVVKINHLVALHLNACLGAFDFDLVHRMLHGLRSLSDWRLISTICNNYEFWSRPQVIQASIVRYHKFMHLIKFLRPTMVPLATFDISLVYTAHLSYADEFKPYYAKMTNGIVSAPLDPDLENPLTLDDNTQAFAGMGELWAEHFKDDYLAHIPNIELTTHPRTNHFDSVPSHKQPLFGLQNIFCKGSSGQDKMIPVIGTPYLDYADNGFSVAPIVLLLKARWKTAPYKEYATGWTEHPITQLSVNDSL</sequence>
<proteinExistence type="predicted"/>
<evidence type="ECO:0000313" key="3">
    <source>
        <dbReference type="Proteomes" id="UP000332933"/>
    </source>
</evidence>
<dbReference type="Proteomes" id="UP000332933">
    <property type="component" value="Unassembled WGS sequence"/>
</dbReference>
<reference evidence="1" key="2">
    <citation type="submission" date="2019-06" db="EMBL/GenBank/DDBJ databases">
        <title>Genomics analysis of Aphanomyces spp. identifies a new class of oomycete effector associated with host adaptation.</title>
        <authorList>
            <person name="Gaulin E."/>
        </authorList>
    </citation>
    <scope>NUCLEOTIDE SEQUENCE</scope>
    <source>
        <strain evidence="1">CBS 578.67</strain>
    </source>
</reference>
<reference evidence="2 3" key="1">
    <citation type="submission" date="2019-03" db="EMBL/GenBank/DDBJ databases">
        <authorList>
            <person name="Gaulin E."/>
            <person name="Dumas B."/>
        </authorList>
    </citation>
    <scope>NUCLEOTIDE SEQUENCE [LARGE SCALE GENOMIC DNA]</scope>
    <source>
        <strain evidence="2">CBS 568.67</strain>
    </source>
</reference>
<dbReference type="AlphaFoldDB" id="A0A485L6V8"/>
<evidence type="ECO:0000313" key="1">
    <source>
        <dbReference type="EMBL" id="KAF0692205.1"/>
    </source>
</evidence>
<evidence type="ECO:0000313" key="2">
    <source>
        <dbReference type="EMBL" id="VFT93464.1"/>
    </source>
</evidence>
<gene>
    <name evidence="2" type="primary">Aste57867_16694</name>
    <name evidence="1" type="ORF">As57867_016637</name>
    <name evidence="2" type="ORF">ASTE57867_16694</name>
</gene>
<protein>
    <submittedName>
        <fullName evidence="2">Aste57867_16694 protein</fullName>
    </submittedName>
</protein>